<dbReference type="GO" id="GO:0016787">
    <property type="term" value="F:hydrolase activity"/>
    <property type="evidence" value="ECO:0007669"/>
    <property type="project" value="UniProtKB-KW"/>
</dbReference>
<keyword evidence="1 3" id="KW-0378">Hydrolase</keyword>
<dbReference type="EMBL" id="JBIALX010000007">
    <property type="protein sequence ID" value="MFF0455345.1"/>
    <property type="molecule type" value="Genomic_DNA"/>
</dbReference>
<proteinExistence type="predicted"/>
<dbReference type="PANTHER" id="PTHR43798">
    <property type="entry name" value="MONOACYLGLYCEROL LIPASE"/>
    <property type="match status" value="1"/>
</dbReference>
<evidence type="ECO:0000256" key="1">
    <source>
        <dbReference type="ARBA" id="ARBA00022801"/>
    </source>
</evidence>
<protein>
    <submittedName>
        <fullName evidence="3">Alpha/beta fold hydrolase</fullName>
    </submittedName>
</protein>
<dbReference type="PANTHER" id="PTHR43798:SF31">
    <property type="entry name" value="AB HYDROLASE SUPERFAMILY PROTEIN YCLE"/>
    <property type="match status" value="1"/>
</dbReference>
<feature type="domain" description="AB hydrolase-1" evidence="2">
    <location>
        <begin position="32"/>
        <end position="265"/>
    </location>
</feature>
<sequence length="283" mass="30519">MADTLTPDKIEFNVPLGEHSVRVRRSGTTDAPSVLFLHGTGPGATGWESFRPVIPHLADFDSLVPDLVGFGDSSHPDAPPAGAGPWIDLRAESIIQLLDTLDVGPVDLVGHSYGGRLGIELLTRKPEAFRRVVLIASGGTPIKPTLNRLTSFYDNPTAENMRNFVQSQLYPGRDIPAGLDSYLDARLATALRPEVRRSFEAAMGPGEPAPVYDEAVLGSIHHDALVVHGQGDQTIPVEASLYLAQHLPHADLHIFSRGGHLVQLEVTDRLGSLIGAFLRDTKL</sequence>
<organism evidence="3 4">
    <name type="scientific">Nocardia africana</name>
    <dbReference type="NCBI Taxonomy" id="134964"/>
    <lineage>
        <taxon>Bacteria</taxon>
        <taxon>Bacillati</taxon>
        <taxon>Actinomycetota</taxon>
        <taxon>Actinomycetes</taxon>
        <taxon>Mycobacteriales</taxon>
        <taxon>Nocardiaceae</taxon>
        <taxon>Nocardia</taxon>
    </lineage>
</organism>
<name>A0ABW6NJM5_9NOCA</name>
<dbReference type="PRINTS" id="PR00111">
    <property type="entry name" value="ABHYDROLASE"/>
</dbReference>
<gene>
    <name evidence="3" type="ORF">ACFYTH_18430</name>
</gene>
<dbReference type="Pfam" id="PF00561">
    <property type="entry name" value="Abhydrolase_1"/>
    <property type="match status" value="1"/>
</dbReference>
<dbReference type="InterPro" id="IPR050266">
    <property type="entry name" value="AB_hydrolase_sf"/>
</dbReference>
<reference evidence="3 4" key="1">
    <citation type="submission" date="2024-10" db="EMBL/GenBank/DDBJ databases">
        <title>The Natural Products Discovery Center: Release of the First 8490 Sequenced Strains for Exploring Actinobacteria Biosynthetic Diversity.</title>
        <authorList>
            <person name="Kalkreuter E."/>
            <person name="Kautsar S.A."/>
            <person name="Yang D."/>
            <person name="Bader C.D."/>
            <person name="Teijaro C.N."/>
            <person name="Fluegel L."/>
            <person name="Davis C.M."/>
            <person name="Simpson J.R."/>
            <person name="Lauterbach L."/>
            <person name="Steele A.D."/>
            <person name="Gui C."/>
            <person name="Meng S."/>
            <person name="Li G."/>
            <person name="Viehrig K."/>
            <person name="Ye F."/>
            <person name="Su P."/>
            <person name="Kiefer A.F."/>
            <person name="Nichols A."/>
            <person name="Cepeda A.J."/>
            <person name="Yan W."/>
            <person name="Fan B."/>
            <person name="Jiang Y."/>
            <person name="Adhikari A."/>
            <person name="Zheng C.-J."/>
            <person name="Schuster L."/>
            <person name="Cowan T.M."/>
            <person name="Smanski M.J."/>
            <person name="Chevrette M.G."/>
            <person name="De Carvalho L.P.S."/>
            <person name="Shen B."/>
        </authorList>
    </citation>
    <scope>NUCLEOTIDE SEQUENCE [LARGE SCALE GENOMIC DNA]</scope>
    <source>
        <strain evidence="3 4">NPDC004550</strain>
    </source>
</reference>
<dbReference type="InterPro" id="IPR029058">
    <property type="entry name" value="AB_hydrolase_fold"/>
</dbReference>
<dbReference type="RefSeq" id="WP_387252247.1">
    <property type="nucleotide sequence ID" value="NZ_JBIALX010000007.1"/>
</dbReference>
<dbReference type="Gene3D" id="3.40.50.1820">
    <property type="entry name" value="alpha/beta hydrolase"/>
    <property type="match status" value="1"/>
</dbReference>
<evidence type="ECO:0000313" key="4">
    <source>
        <dbReference type="Proteomes" id="UP001601521"/>
    </source>
</evidence>
<dbReference type="Proteomes" id="UP001601521">
    <property type="component" value="Unassembled WGS sequence"/>
</dbReference>
<evidence type="ECO:0000259" key="2">
    <source>
        <dbReference type="Pfam" id="PF00561"/>
    </source>
</evidence>
<comment type="caution">
    <text evidence="3">The sequence shown here is derived from an EMBL/GenBank/DDBJ whole genome shotgun (WGS) entry which is preliminary data.</text>
</comment>
<accession>A0ABW6NJM5</accession>
<dbReference type="InterPro" id="IPR000073">
    <property type="entry name" value="AB_hydrolase_1"/>
</dbReference>
<evidence type="ECO:0000313" key="3">
    <source>
        <dbReference type="EMBL" id="MFF0455345.1"/>
    </source>
</evidence>
<keyword evidence="4" id="KW-1185">Reference proteome</keyword>
<dbReference type="SUPFAM" id="SSF53474">
    <property type="entry name" value="alpha/beta-Hydrolases"/>
    <property type="match status" value="1"/>
</dbReference>